<sequence length="58" mass="6123">MGPTVLPLPAGDWTPLPGATLREAGCEARHRGEVPVAELLRHGPVTVLLRVDDGSGRK</sequence>
<reference evidence="1 2" key="1">
    <citation type="submission" date="2019-12" db="EMBL/GenBank/DDBJ databases">
        <title>Genome sequence of Streptomyces bambusae.</title>
        <authorList>
            <person name="Bansal K."/>
            <person name="Choksket S."/>
            <person name="Korpole S."/>
            <person name="Patil P.B."/>
        </authorList>
    </citation>
    <scope>NUCLEOTIDE SEQUENCE [LARGE SCALE GENOMIC DNA]</scope>
    <source>
        <strain evidence="1 2">SK60</strain>
    </source>
</reference>
<name>A0ABS6ZFY8_9ACTN</name>
<dbReference type="Proteomes" id="UP000812013">
    <property type="component" value="Unassembled WGS sequence"/>
</dbReference>
<evidence type="ECO:0000313" key="1">
    <source>
        <dbReference type="EMBL" id="MBW5486679.1"/>
    </source>
</evidence>
<gene>
    <name evidence="1" type="ORF">GPJ59_33750</name>
</gene>
<keyword evidence="2" id="KW-1185">Reference proteome</keyword>
<dbReference type="EMBL" id="WTFF01000454">
    <property type="protein sequence ID" value="MBW5486679.1"/>
    <property type="molecule type" value="Genomic_DNA"/>
</dbReference>
<organism evidence="1 2">
    <name type="scientific">Streptomyces bambusae</name>
    <dbReference type="NCBI Taxonomy" id="1550616"/>
    <lineage>
        <taxon>Bacteria</taxon>
        <taxon>Bacillati</taxon>
        <taxon>Actinomycetota</taxon>
        <taxon>Actinomycetes</taxon>
        <taxon>Kitasatosporales</taxon>
        <taxon>Streptomycetaceae</taxon>
        <taxon>Streptomyces</taxon>
    </lineage>
</organism>
<evidence type="ECO:0000313" key="2">
    <source>
        <dbReference type="Proteomes" id="UP000812013"/>
    </source>
</evidence>
<comment type="caution">
    <text evidence="1">The sequence shown here is derived from an EMBL/GenBank/DDBJ whole genome shotgun (WGS) entry which is preliminary data.</text>
</comment>
<proteinExistence type="predicted"/>
<protein>
    <submittedName>
        <fullName evidence="1">Uncharacterized protein</fullName>
    </submittedName>
</protein>
<accession>A0ABS6ZFY8</accession>